<evidence type="ECO:0000313" key="1">
    <source>
        <dbReference type="EMBL" id="SEK09341.1"/>
    </source>
</evidence>
<dbReference type="RefSeq" id="WP_074986460.1">
    <property type="nucleotide sequence ID" value="NZ_CADFGN010000003.1"/>
</dbReference>
<accession>A0AAQ1GKN7</accession>
<proteinExistence type="predicted"/>
<dbReference type="NCBIfam" id="TIGR03359">
    <property type="entry name" value="VI_chp_6"/>
    <property type="match status" value="1"/>
</dbReference>
<name>A0AAQ1GKN7_9BURK</name>
<dbReference type="AlphaFoldDB" id="A0AAQ1GKN7"/>
<dbReference type="Pfam" id="PF05947">
    <property type="entry name" value="T6SS_TssF"/>
    <property type="match status" value="1"/>
</dbReference>
<dbReference type="PIRSF" id="PIRSF028304">
    <property type="entry name" value="UCP028304"/>
    <property type="match status" value="1"/>
</dbReference>
<organism evidence="1 2">
    <name type="scientific">Paraburkholderia tropica</name>
    <dbReference type="NCBI Taxonomy" id="92647"/>
    <lineage>
        <taxon>Bacteria</taxon>
        <taxon>Pseudomonadati</taxon>
        <taxon>Pseudomonadota</taxon>
        <taxon>Betaproteobacteria</taxon>
        <taxon>Burkholderiales</taxon>
        <taxon>Burkholderiaceae</taxon>
        <taxon>Paraburkholderia</taxon>
    </lineage>
</organism>
<sequence>MLENLRSYYEQELGLLGEQLDRFAQRYPRAAVRLGISGNDAEDMHVQRLTQAFALLAARARVELENGAPKFSEALLDVLHPHYLRPFPASSIACVECVESPAAPLVFRRGTQLTSPNGELRFRTVYDVTVAPLRITDARLSPGTVAPGHTSLHPGTTLIVSITFEPSDAGVALRTAMPDMIRVYLAGEPQTVAAIGDTFLLRTLQAFVEADDSGRWTPLDRLPLAAAGFGHEETLLPVGGAPGSFVWPLLEYAAFPQKFDFVDIDANALLRASRMSHARRITLHITTGLHPDSRTAQSLSGLSRHHFRLFCTPVVNLFEQVDVTARRQELPVMYPVVPVPQKPSIHEIYAINGVREATGSQVIPPYNALAHATKPGTRGTYWLKRRDDYQARNRPGHETSLILLQGNGKTVEQWPEQIQIDVTCTNRDLPVQLEIGSPTGDLRNEKGAIANRVTLLSRPTHTFRPENTEDARMRIVALTTPNPTQLGREGWAQLRRILRQCTPPDVQAQHVDAVSFVGKRRLQQMFPGKPNSSIVSGLEITLSLDEHAFAEHSMAAFIGVIDRYFARYVPATSFTQLVVLSKSNGSVIRRCAFRAGKLPLL</sequence>
<evidence type="ECO:0000313" key="2">
    <source>
        <dbReference type="Proteomes" id="UP000183529"/>
    </source>
</evidence>
<reference evidence="1 2" key="1">
    <citation type="submission" date="2016-10" db="EMBL/GenBank/DDBJ databases">
        <authorList>
            <person name="Varghese N."/>
            <person name="Submissions S."/>
        </authorList>
    </citation>
    <scope>NUCLEOTIDE SEQUENCE [LARGE SCALE GENOMIC DNA]</scope>
    <source>
        <strain evidence="1 2">LMG 22274</strain>
    </source>
</reference>
<dbReference type="EMBL" id="FNZM01000017">
    <property type="protein sequence ID" value="SEK09341.1"/>
    <property type="molecule type" value="Genomic_DNA"/>
</dbReference>
<dbReference type="PANTHER" id="PTHR35370">
    <property type="entry name" value="CYTOPLASMIC PROTEIN-RELATED-RELATED"/>
    <property type="match status" value="1"/>
</dbReference>
<comment type="caution">
    <text evidence="1">The sequence shown here is derived from an EMBL/GenBank/DDBJ whole genome shotgun (WGS) entry which is preliminary data.</text>
</comment>
<dbReference type="InterPro" id="IPR010272">
    <property type="entry name" value="T6SS_TssF"/>
</dbReference>
<dbReference type="PANTHER" id="PTHR35370:SF1">
    <property type="entry name" value="TYPE VI SECRETION SYSTEM COMPONENT TSSF1"/>
    <property type="match status" value="1"/>
</dbReference>
<protein>
    <submittedName>
        <fullName evidence="1">Type VI secretion system protein ImpG</fullName>
    </submittedName>
</protein>
<gene>
    <name evidence="1" type="ORF">SAMN05216550_117181</name>
</gene>
<dbReference type="Proteomes" id="UP000183529">
    <property type="component" value="Unassembled WGS sequence"/>
</dbReference>